<dbReference type="PANTHER" id="PTHR43584:SF3">
    <property type="entry name" value="BIFUNCTIONAL PROTEIN GLMU"/>
    <property type="match status" value="1"/>
</dbReference>
<dbReference type="PANTHER" id="PTHR43584">
    <property type="entry name" value="NUCLEOTIDYL TRANSFERASE"/>
    <property type="match status" value="1"/>
</dbReference>
<evidence type="ECO:0000256" key="8">
    <source>
        <dbReference type="ARBA" id="ARBA00049628"/>
    </source>
</evidence>
<dbReference type="GO" id="GO:0019134">
    <property type="term" value="F:glucosamine-1-phosphate N-acetyltransferase activity"/>
    <property type="evidence" value="ECO:0007669"/>
    <property type="project" value="UniProtKB-EC"/>
</dbReference>
<evidence type="ECO:0000256" key="1">
    <source>
        <dbReference type="ARBA" id="ARBA00007707"/>
    </source>
</evidence>
<comment type="catalytic activity">
    <reaction evidence="6">
        <text>alpha-D-glucosamine 1-phosphate + acetyl-CoA = N-acetyl-alpha-D-glucosamine 1-phosphate + CoA + H(+)</text>
        <dbReference type="Rhea" id="RHEA:13725"/>
        <dbReference type="ChEBI" id="CHEBI:15378"/>
        <dbReference type="ChEBI" id="CHEBI:57287"/>
        <dbReference type="ChEBI" id="CHEBI:57288"/>
        <dbReference type="ChEBI" id="CHEBI:57776"/>
        <dbReference type="ChEBI" id="CHEBI:58516"/>
        <dbReference type="EC" id="2.3.1.157"/>
    </reaction>
</comment>
<name>A0A1F7W663_9BACT</name>
<evidence type="ECO:0000256" key="3">
    <source>
        <dbReference type="ARBA" id="ARBA00022679"/>
    </source>
</evidence>
<dbReference type="Proteomes" id="UP000176501">
    <property type="component" value="Unassembled WGS sequence"/>
</dbReference>
<comment type="caution">
    <text evidence="10">The sequence shown here is derived from an EMBL/GenBank/DDBJ whole genome shotgun (WGS) entry which is preliminary data.</text>
</comment>
<proteinExistence type="inferred from homology"/>
<dbReference type="CDD" id="cd02540">
    <property type="entry name" value="GT2_GlmU_N_bac"/>
    <property type="match status" value="1"/>
</dbReference>
<protein>
    <recommendedName>
        <fullName evidence="9">MobA-like NTP transferase domain-containing protein</fullName>
    </recommendedName>
</protein>
<evidence type="ECO:0000256" key="2">
    <source>
        <dbReference type="ARBA" id="ARBA00007947"/>
    </source>
</evidence>
<evidence type="ECO:0000256" key="7">
    <source>
        <dbReference type="ARBA" id="ARBA00048493"/>
    </source>
</evidence>
<comment type="similarity">
    <text evidence="1">In the C-terminal section; belongs to the transferase hexapeptide repeat family.</text>
</comment>
<evidence type="ECO:0000256" key="5">
    <source>
        <dbReference type="ARBA" id="ARBA00023315"/>
    </source>
</evidence>
<evidence type="ECO:0000313" key="10">
    <source>
        <dbReference type="EMBL" id="OGL98106.1"/>
    </source>
</evidence>
<dbReference type="SUPFAM" id="SSF53448">
    <property type="entry name" value="Nucleotide-diphospho-sugar transferases"/>
    <property type="match status" value="1"/>
</dbReference>
<organism evidence="10 11">
    <name type="scientific">Candidatus Uhrbacteria bacterium RIFOXYB2_FULL_57_15</name>
    <dbReference type="NCBI Taxonomy" id="1802422"/>
    <lineage>
        <taxon>Bacteria</taxon>
        <taxon>Candidatus Uhriibacteriota</taxon>
    </lineage>
</organism>
<comment type="catalytic activity">
    <reaction evidence="7">
        <text>N-acetyl-alpha-D-glucosamine 1-phosphate + UTP + H(+) = UDP-N-acetyl-alpha-D-glucosamine + diphosphate</text>
        <dbReference type="Rhea" id="RHEA:13509"/>
        <dbReference type="ChEBI" id="CHEBI:15378"/>
        <dbReference type="ChEBI" id="CHEBI:33019"/>
        <dbReference type="ChEBI" id="CHEBI:46398"/>
        <dbReference type="ChEBI" id="CHEBI:57705"/>
        <dbReference type="ChEBI" id="CHEBI:57776"/>
        <dbReference type="EC" id="2.7.7.23"/>
    </reaction>
</comment>
<comment type="function">
    <text evidence="8">Catalyzes the last two sequential reactions in the de novo biosynthetic pathway for UDP-N-acetylglucosamine (UDP-GlcNAc). The C-terminal domain catalyzes the transfer of acetyl group from acetyl coenzyme A to glucosamine-1-phosphate (GlcN-1-P) to produce N-acetylglucosamine-1-phosphate (GlcNAc-1-P), which is converted into UDP-GlcNAc by the transfer of uridine 5-monophosphate (from uridine 5-triphosphate), a reaction catalyzed by the N-terminal domain.</text>
</comment>
<evidence type="ECO:0000256" key="4">
    <source>
        <dbReference type="ARBA" id="ARBA00022695"/>
    </source>
</evidence>
<dbReference type="InterPro" id="IPR029044">
    <property type="entry name" value="Nucleotide-diphossugar_trans"/>
</dbReference>
<evidence type="ECO:0000259" key="9">
    <source>
        <dbReference type="Pfam" id="PF12804"/>
    </source>
</evidence>
<accession>A0A1F7W663</accession>
<evidence type="ECO:0000256" key="6">
    <source>
        <dbReference type="ARBA" id="ARBA00048247"/>
    </source>
</evidence>
<dbReference type="EMBL" id="MGFE01000023">
    <property type="protein sequence ID" value="OGL98106.1"/>
    <property type="molecule type" value="Genomic_DNA"/>
</dbReference>
<evidence type="ECO:0000313" key="11">
    <source>
        <dbReference type="Proteomes" id="UP000176501"/>
    </source>
</evidence>
<dbReference type="AlphaFoldDB" id="A0A1F7W663"/>
<dbReference type="InterPro" id="IPR050065">
    <property type="entry name" value="GlmU-like"/>
</dbReference>
<feature type="domain" description="MobA-like NTP transferase" evidence="9">
    <location>
        <begin position="6"/>
        <end position="165"/>
    </location>
</feature>
<keyword evidence="4" id="KW-0548">Nucleotidyltransferase</keyword>
<dbReference type="InterPro" id="IPR025877">
    <property type="entry name" value="MobA-like_NTP_Trfase"/>
</dbReference>
<comment type="similarity">
    <text evidence="2">In the N-terminal section; belongs to the N-acetylglucosamine-1-phosphate uridyltransferase family.</text>
</comment>
<dbReference type="Pfam" id="PF12804">
    <property type="entry name" value="NTP_transf_3"/>
    <property type="match status" value="1"/>
</dbReference>
<dbReference type="GO" id="GO:0003977">
    <property type="term" value="F:UDP-N-acetylglucosamine diphosphorylase activity"/>
    <property type="evidence" value="ECO:0007669"/>
    <property type="project" value="UniProtKB-EC"/>
</dbReference>
<reference evidence="10 11" key="1">
    <citation type="journal article" date="2016" name="Nat. Commun.">
        <title>Thousands of microbial genomes shed light on interconnected biogeochemical processes in an aquifer system.</title>
        <authorList>
            <person name="Anantharaman K."/>
            <person name="Brown C.T."/>
            <person name="Hug L.A."/>
            <person name="Sharon I."/>
            <person name="Castelle C.J."/>
            <person name="Probst A.J."/>
            <person name="Thomas B.C."/>
            <person name="Singh A."/>
            <person name="Wilkins M.J."/>
            <person name="Karaoz U."/>
            <person name="Brodie E.L."/>
            <person name="Williams K.H."/>
            <person name="Hubbard S.S."/>
            <person name="Banfield J.F."/>
        </authorList>
    </citation>
    <scope>NUCLEOTIDE SEQUENCE [LARGE SCALE GENOMIC DNA]</scope>
</reference>
<dbReference type="Gene3D" id="3.90.550.10">
    <property type="entry name" value="Spore Coat Polysaccharide Biosynthesis Protein SpsA, Chain A"/>
    <property type="match status" value="1"/>
</dbReference>
<keyword evidence="3" id="KW-0808">Transferase</keyword>
<gene>
    <name evidence="10" type="ORF">A2304_03410</name>
</gene>
<sequence>MKFRTIILAAGKGSRMGSDRAKVLLPIGEKPILQHLIESVRASGVDGIPVVVVNLDTGDDVRETFGNTCEYAVQEESLGTGHAVMSARDQVGECDAVIVLYGDHPFVSPEALRQLVAMHEERKPLISMMTTVVPSFDGWYSVLRHWGRILRDAHRHIIGIREYKDAMESEQEIREVNPALYCFDADWLWGNISQLKNLNAKGEYYLTDLIELAVSQGGEIASLEIRPEESIGVNTPEEFALAERMYKERGLEV</sequence>
<keyword evidence="5" id="KW-0012">Acyltransferase</keyword>